<dbReference type="PROSITE" id="PS00134">
    <property type="entry name" value="TRYPSIN_HIS"/>
    <property type="match status" value="1"/>
</dbReference>
<gene>
    <name evidence="2" type="ORF">DZC75_00885</name>
</gene>
<keyword evidence="2" id="KW-0645">Protease</keyword>
<sequence>MPSRSALSASATWLLLALHADVVVAADPVPLLNAQLQSVQWNGIGRLSSQHGTHQCIATLLDTREPSGQSSGPAYVVTAAHCLDPRNGVVAHDVPAEGSVAFNYFIDTSEQRVTFALKQRVWSSMQGTDLALLELDASLQDVMAQGIEPLRLGERPDTATPVMVIGEPSVPDEGLRLMRCTQQRTSHAIEYPWVWRDIERNDCAGIAEGASGSPVISEDGQRLIAVINSVGVADSTRCERNSPCAFDHAEALTGQALNYAMPVQRLSGCWRQGRADLENPDCTLLPAVHIEIQERIAFMRKLALDANGQIEAPTWGMTFALDTPRYRYKTVQDPKACEDPLHYSGTIEAAQNRIDTPIGTTPGWYFLCLIGVEGADQRPSPGLMANSLSLPVNLLPAAPVPDPDVSIRRLEDASLEVTWTRHPPDLVRYFVKRGPPQSTDCESPSGYRRARHEVYAFKPQQLPLKLCTRGEDINGSHSVVRTDHLLPAP</sequence>
<feature type="chain" id="PRO_5042518928" evidence="1">
    <location>
        <begin position="26"/>
        <end position="489"/>
    </location>
</feature>
<dbReference type="GO" id="GO:0004252">
    <property type="term" value="F:serine-type endopeptidase activity"/>
    <property type="evidence" value="ECO:0007669"/>
    <property type="project" value="InterPro"/>
</dbReference>
<dbReference type="InterPro" id="IPR018114">
    <property type="entry name" value="TRYPSIN_HIS"/>
</dbReference>
<keyword evidence="3" id="KW-1185">Reference proteome</keyword>
<dbReference type="SUPFAM" id="SSF50494">
    <property type="entry name" value="Trypsin-like serine proteases"/>
    <property type="match status" value="1"/>
</dbReference>
<name>A0AAI8K7P3_9PSED</name>
<keyword evidence="2" id="KW-0378">Hydrolase</keyword>
<reference evidence="2 3" key="1">
    <citation type="submission" date="2018-08" db="EMBL/GenBank/DDBJ databases">
        <authorList>
            <person name="Lee Y."/>
            <person name="Kakembo D."/>
        </authorList>
    </citation>
    <scope>NUCLEOTIDE SEQUENCE [LARGE SCALE GENOMIC DNA]</scope>
    <source>
        <strain evidence="2 3">JBCS1880</strain>
    </source>
</reference>
<dbReference type="InterPro" id="IPR009003">
    <property type="entry name" value="Peptidase_S1_PA"/>
</dbReference>
<proteinExistence type="predicted"/>
<accession>A0AAI8K7P3</accession>
<organism evidence="2 3">
    <name type="scientific">Pseudomonas parafulva</name>
    <dbReference type="NCBI Taxonomy" id="157782"/>
    <lineage>
        <taxon>Bacteria</taxon>
        <taxon>Pseudomonadati</taxon>
        <taxon>Pseudomonadota</taxon>
        <taxon>Gammaproteobacteria</taxon>
        <taxon>Pseudomonadales</taxon>
        <taxon>Pseudomonadaceae</taxon>
        <taxon>Pseudomonas</taxon>
    </lineage>
</organism>
<protein>
    <submittedName>
        <fullName evidence="2">Serine protease</fullName>
    </submittedName>
</protein>
<dbReference type="AlphaFoldDB" id="A0AAI8K7P3"/>
<keyword evidence="1" id="KW-0732">Signal</keyword>
<dbReference type="GO" id="GO:0006508">
    <property type="term" value="P:proteolysis"/>
    <property type="evidence" value="ECO:0007669"/>
    <property type="project" value="UniProtKB-KW"/>
</dbReference>
<dbReference type="InterPro" id="IPR043504">
    <property type="entry name" value="Peptidase_S1_PA_chymotrypsin"/>
</dbReference>
<evidence type="ECO:0000313" key="3">
    <source>
        <dbReference type="Proteomes" id="UP000258127"/>
    </source>
</evidence>
<dbReference type="Pfam" id="PF13365">
    <property type="entry name" value="Trypsin_2"/>
    <property type="match status" value="1"/>
</dbReference>
<evidence type="ECO:0000256" key="1">
    <source>
        <dbReference type="SAM" id="SignalP"/>
    </source>
</evidence>
<dbReference type="RefSeq" id="WP_116887370.1">
    <property type="nucleotide sequence ID" value="NZ_CP031641.1"/>
</dbReference>
<dbReference type="Proteomes" id="UP000258127">
    <property type="component" value="Chromosome"/>
</dbReference>
<evidence type="ECO:0000313" key="2">
    <source>
        <dbReference type="EMBL" id="AXO86632.1"/>
    </source>
</evidence>
<dbReference type="Gene3D" id="2.40.10.10">
    <property type="entry name" value="Trypsin-like serine proteases"/>
    <property type="match status" value="1"/>
</dbReference>
<feature type="signal peptide" evidence="1">
    <location>
        <begin position="1"/>
        <end position="25"/>
    </location>
</feature>
<dbReference type="EMBL" id="CP031641">
    <property type="protein sequence ID" value="AXO86632.1"/>
    <property type="molecule type" value="Genomic_DNA"/>
</dbReference>